<reference evidence="2" key="1">
    <citation type="submission" date="2021-12" db="EMBL/GenBank/DDBJ databases">
        <title>Curvularia clavata genome.</title>
        <authorList>
            <person name="Cao Y."/>
        </authorList>
    </citation>
    <scope>NUCLEOTIDE SEQUENCE</scope>
    <source>
        <strain evidence="2">Yc1106</strain>
    </source>
</reference>
<dbReference type="AlphaFoldDB" id="A0A9Q8ZB04"/>
<dbReference type="VEuPathDB" id="FungiDB:yc1106_05699"/>
<feature type="coiled-coil region" evidence="1">
    <location>
        <begin position="163"/>
        <end position="190"/>
    </location>
</feature>
<dbReference type="Gene3D" id="3.40.50.1820">
    <property type="entry name" value="alpha/beta hydrolase"/>
    <property type="match status" value="1"/>
</dbReference>
<proteinExistence type="predicted"/>
<dbReference type="PANTHER" id="PTHR31591:SF7">
    <property type="entry name" value="DUF1749-DOMAIN-CONTAINING PROTEIN"/>
    <property type="match status" value="1"/>
</dbReference>
<dbReference type="Pfam" id="PF08538">
    <property type="entry name" value="DUF1749"/>
    <property type="match status" value="1"/>
</dbReference>
<protein>
    <recommendedName>
        <fullName evidence="4">DUF1749-domain-containing protein</fullName>
    </recommendedName>
</protein>
<organism evidence="2 3">
    <name type="scientific">Curvularia clavata</name>
    <dbReference type="NCBI Taxonomy" id="95742"/>
    <lineage>
        <taxon>Eukaryota</taxon>
        <taxon>Fungi</taxon>
        <taxon>Dikarya</taxon>
        <taxon>Ascomycota</taxon>
        <taxon>Pezizomycotina</taxon>
        <taxon>Dothideomycetes</taxon>
        <taxon>Pleosporomycetidae</taxon>
        <taxon>Pleosporales</taxon>
        <taxon>Pleosporineae</taxon>
        <taxon>Pleosporaceae</taxon>
        <taxon>Curvularia</taxon>
    </lineage>
</organism>
<keyword evidence="1" id="KW-0175">Coiled coil</keyword>
<evidence type="ECO:0008006" key="4">
    <source>
        <dbReference type="Google" id="ProtNLM"/>
    </source>
</evidence>
<dbReference type="SUPFAM" id="SSF53474">
    <property type="entry name" value="alpha/beta-Hydrolases"/>
    <property type="match status" value="1"/>
</dbReference>
<evidence type="ECO:0000256" key="1">
    <source>
        <dbReference type="SAM" id="Coils"/>
    </source>
</evidence>
<dbReference type="InterPro" id="IPR013744">
    <property type="entry name" value="SidJ"/>
</dbReference>
<sequence>MSSDTKSLESKSSETNAMAFPGTAHKYSKRRVAFEHTYLNPFNDAPNTILWVGGLGDGLLTVPYPSEIAKSLPSNWVIAEVLLGSSYRGWGTSSLARDARELAECVSYFKQLRPGKKIVVMGHSTGCQDIMEYLVGKGKDRREALDGVILQGGVSDREAWEDFAKEGEKKEALEAAIKQAKELIDAGKGKEILSPEGNAVLKEMGGPLSAYRAYSLLAKGGDDDYFSSDLSDAHFAKTFGRIPRSTPVCFLLGSEDPYIPASVDREALIRRWTRIMRERGRIVDDEDGGIIPGAHHNLDEDPDHVVDDLVQRVCGFVTGLEENRAWRNSASHL</sequence>
<dbReference type="EMBL" id="CP089277">
    <property type="protein sequence ID" value="USP78425.1"/>
    <property type="molecule type" value="Genomic_DNA"/>
</dbReference>
<dbReference type="Proteomes" id="UP001056012">
    <property type="component" value="Chromosome 4"/>
</dbReference>
<name>A0A9Q8ZB04_CURCL</name>
<evidence type="ECO:0000313" key="2">
    <source>
        <dbReference type="EMBL" id="USP78425.1"/>
    </source>
</evidence>
<dbReference type="OrthoDB" id="10034502at2759"/>
<accession>A0A9Q8ZB04</accession>
<keyword evidence="3" id="KW-1185">Reference proteome</keyword>
<evidence type="ECO:0000313" key="3">
    <source>
        <dbReference type="Proteomes" id="UP001056012"/>
    </source>
</evidence>
<gene>
    <name evidence="2" type="ORF">yc1106_05699</name>
</gene>
<dbReference type="InterPro" id="IPR029058">
    <property type="entry name" value="AB_hydrolase_fold"/>
</dbReference>
<dbReference type="PANTHER" id="PTHR31591">
    <property type="entry name" value="UPF0613 PROTEIN PB24D3.06C"/>
    <property type="match status" value="1"/>
</dbReference>